<accession>A0AA92C6R1</accession>
<dbReference type="GeneID" id="301043485"/>
<name>A0AA92C6R1_RHIRH</name>
<reference evidence="2 3" key="1">
    <citation type="submission" date="2018-04" db="EMBL/GenBank/DDBJ databases">
        <authorList>
            <person name="Hagen T."/>
        </authorList>
    </citation>
    <scope>NUCLEOTIDE SEQUENCE [LARGE SCALE GENOMIC DNA]</scope>
    <source>
        <strain evidence="2 3">TPD7009</strain>
    </source>
</reference>
<dbReference type="AlphaFoldDB" id="A0AA92C6R1"/>
<proteinExistence type="predicted"/>
<dbReference type="Proteomes" id="UP000244335">
    <property type="component" value="Unassembled WGS sequence"/>
</dbReference>
<feature type="chain" id="PRO_5041683146" evidence="1">
    <location>
        <begin position="25"/>
        <end position="78"/>
    </location>
</feature>
<evidence type="ECO:0000313" key="2">
    <source>
        <dbReference type="EMBL" id="PVE57011.1"/>
    </source>
</evidence>
<feature type="signal peptide" evidence="1">
    <location>
        <begin position="1"/>
        <end position="24"/>
    </location>
</feature>
<dbReference type="EMBL" id="QDFR01000001">
    <property type="protein sequence ID" value="PVE57011.1"/>
    <property type="molecule type" value="Genomic_DNA"/>
</dbReference>
<evidence type="ECO:0000256" key="1">
    <source>
        <dbReference type="SAM" id="SignalP"/>
    </source>
</evidence>
<dbReference type="RefSeq" id="WP_062426219.1">
    <property type="nucleotide sequence ID" value="NZ_QDFR01000001.1"/>
</dbReference>
<sequence length="78" mass="9144">MKKLVVSAVLAAASFFSVTAPSFAETVTVTTSQRVMREPVREEYRPRHYRHAPRDCFVKKERIRRHGEIIVRKTRVCR</sequence>
<gene>
    <name evidence="2" type="ORF">DC430_04485</name>
</gene>
<organism evidence="2 3">
    <name type="scientific">Rhizobium rhizogenes</name>
    <name type="common">Agrobacterium rhizogenes</name>
    <dbReference type="NCBI Taxonomy" id="359"/>
    <lineage>
        <taxon>Bacteria</taxon>
        <taxon>Pseudomonadati</taxon>
        <taxon>Pseudomonadota</taxon>
        <taxon>Alphaproteobacteria</taxon>
        <taxon>Hyphomicrobiales</taxon>
        <taxon>Rhizobiaceae</taxon>
        <taxon>Rhizobium/Agrobacterium group</taxon>
        <taxon>Rhizobium</taxon>
    </lineage>
</organism>
<protein>
    <submittedName>
        <fullName evidence="2">Uncharacterized protein</fullName>
    </submittedName>
</protein>
<comment type="caution">
    <text evidence="2">The sequence shown here is derived from an EMBL/GenBank/DDBJ whole genome shotgun (WGS) entry which is preliminary data.</text>
</comment>
<keyword evidence="1" id="KW-0732">Signal</keyword>
<evidence type="ECO:0000313" key="3">
    <source>
        <dbReference type="Proteomes" id="UP000244335"/>
    </source>
</evidence>